<gene>
    <name evidence="1" type="ORF">EHF44_02590</name>
</gene>
<dbReference type="AlphaFoldDB" id="A0A3G8GVU6"/>
<protein>
    <submittedName>
        <fullName evidence="1">Tyrosine-protein phosphatase</fullName>
    </submittedName>
</protein>
<name>A0A3G8GVU6_9BURK</name>
<accession>A0A3G8GVU6</accession>
<sequence>MQNPSETLMAAALRPCLDLESISNARDLGGLTGHAGRRVVQNRLYRSANPALACAADIDKLHALRLDIVVDFRSPGEKSPAEATFGERFQWLAVPVLDGTMAMDVLMPRLRASNAAQMHGFMLDVYRDFPVRYRDAFGTFLRHAEAGKTLFYHCTAGKDRTGFASLLLLSALGVAQDDIVANYLESNHWNQRFNEKLLAGASQLGVSPDAMLPLLEVRPEYIEASMDAIRQTYGSVERFLADDLRVDVDRLRGHYLAS</sequence>
<evidence type="ECO:0000313" key="2">
    <source>
        <dbReference type="Proteomes" id="UP000270411"/>
    </source>
</evidence>
<dbReference type="RefSeq" id="WP_124682293.1">
    <property type="nucleotide sequence ID" value="NZ_CP033969.1"/>
</dbReference>
<dbReference type="EMBL" id="CP033969">
    <property type="protein sequence ID" value="AZG12398.1"/>
    <property type="molecule type" value="Genomic_DNA"/>
</dbReference>
<reference evidence="2" key="1">
    <citation type="submission" date="2018-11" db="EMBL/GenBank/DDBJ databases">
        <title>FDA dAtabase for Regulatory Grade micrObial Sequences (FDA-ARGOS): Supporting development and validation of Infectious Disease Dx tests.</title>
        <authorList>
            <person name="Goldberg B."/>
            <person name="Campos J."/>
            <person name="Tallon L."/>
            <person name="Sadzewicz L."/>
            <person name="Zhao X."/>
            <person name="Vavikolanu K."/>
            <person name="Mehta A."/>
            <person name="Aluvathingal J."/>
            <person name="Nadendla S."/>
            <person name="Geyer C."/>
            <person name="Nandy P."/>
            <person name="Yan Y."/>
            <person name="Sichtig H."/>
        </authorList>
    </citation>
    <scope>NUCLEOTIDE SEQUENCE [LARGE SCALE GENOMIC DNA]</scope>
    <source>
        <strain evidence="2">FDAARGOS_614</strain>
    </source>
</reference>
<dbReference type="Proteomes" id="UP000270411">
    <property type="component" value="Chromosome 1"/>
</dbReference>
<dbReference type="SUPFAM" id="SSF52799">
    <property type="entry name" value="(Phosphotyrosine protein) phosphatases II"/>
    <property type="match status" value="1"/>
</dbReference>
<dbReference type="OrthoDB" id="1188001at2"/>
<evidence type="ECO:0000313" key="1">
    <source>
        <dbReference type="EMBL" id="AZG12398.1"/>
    </source>
</evidence>
<proteinExistence type="predicted"/>
<dbReference type="Gene3D" id="3.90.190.10">
    <property type="entry name" value="Protein tyrosine phosphatase superfamily"/>
    <property type="match status" value="1"/>
</dbReference>
<dbReference type="GO" id="GO:0004721">
    <property type="term" value="F:phosphoprotein phosphatase activity"/>
    <property type="evidence" value="ECO:0007669"/>
    <property type="project" value="InterPro"/>
</dbReference>
<dbReference type="InterPro" id="IPR029021">
    <property type="entry name" value="Prot-tyrosine_phosphatase-like"/>
</dbReference>
<dbReference type="Pfam" id="PF13350">
    <property type="entry name" value="Y_phosphatase3"/>
    <property type="match status" value="1"/>
</dbReference>
<dbReference type="InterPro" id="IPR026893">
    <property type="entry name" value="Tyr/Ser_Pase_IphP-type"/>
</dbReference>
<organism evidence="1 2">
    <name type="scientific">Cupriavidus pauculus</name>
    <dbReference type="NCBI Taxonomy" id="82633"/>
    <lineage>
        <taxon>Bacteria</taxon>
        <taxon>Pseudomonadati</taxon>
        <taxon>Pseudomonadota</taxon>
        <taxon>Betaproteobacteria</taxon>
        <taxon>Burkholderiales</taxon>
        <taxon>Burkholderiaceae</taxon>
        <taxon>Cupriavidus</taxon>
    </lineage>
</organism>
<dbReference type="KEGG" id="cpau:EHF44_02590"/>